<dbReference type="GO" id="GO:0005634">
    <property type="term" value="C:nucleus"/>
    <property type="evidence" value="ECO:0007669"/>
    <property type="project" value="InterPro"/>
</dbReference>
<dbReference type="SUPFAM" id="SSF48452">
    <property type="entry name" value="TPR-like"/>
    <property type="match status" value="1"/>
</dbReference>
<gene>
    <name evidence="1" type="ORF">AALP_AAs60231U000200</name>
</gene>
<organism evidence="1 2">
    <name type="scientific">Arabis alpina</name>
    <name type="common">Alpine rock-cress</name>
    <dbReference type="NCBI Taxonomy" id="50452"/>
    <lineage>
        <taxon>Eukaryota</taxon>
        <taxon>Viridiplantae</taxon>
        <taxon>Streptophyta</taxon>
        <taxon>Embryophyta</taxon>
        <taxon>Tracheophyta</taxon>
        <taxon>Spermatophyta</taxon>
        <taxon>Magnoliopsida</taxon>
        <taxon>eudicotyledons</taxon>
        <taxon>Gunneridae</taxon>
        <taxon>Pentapetalae</taxon>
        <taxon>rosids</taxon>
        <taxon>malvids</taxon>
        <taxon>Brassicales</taxon>
        <taxon>Brassicaceae</taxon>
        <taxon>Arabideae</taxon>
        <taxon>Arabis</taxon>
    </lineage>
</organism>
<keyword evidence="2" id="KW-1185">Reference proteome</keyword>
<dbReference type="Pfam" id="PF13424">
    <property type="entry name" value="TPR_12"/>
    <property type="match status" value="1"/>
</dbReference>
<dbReference type="EMBL" id="KL987993">
    <property type="protein sequence ID" value="KFK22563.1"/>
    <property type="molecule type" value="Genomic_DNA"/>
</dbReference>
<name>A0A087FY61_ARAAL</name>
<dbReference type="PANTHER" id="PTHR47684:SF1">
    <property type="entry name" value="PROTEIN TONSOKU"/>
    <property type="match status" value="1"/>
</dbReference>
<accession>A0A087FY61</accession>
<feature type="non-terminal residue" evidence="1">
    <location>
        <position position="103"/>
    </location>
</feature>
<evidence type="ECO:0000313" key="1">
    <source>
        <dbReference type="EMBL" id="KFK22563.1"/>
    </source>
</evidence>
<dbReference type="eggNOG" id="KOG1124">
    <property type="taxonomic scope" value="Eukaryota"/>
</dbReference>
<dbReference type="Gene3D" id="1.25.40.10">
    <property type="entry name" value="Tetratricopeptide repeat domain"/>
    <property type="match status" value="1"/>
</dbReference>
<proteinExistence type="predicted"/>
<dbReference type="AlphaFoldDB" id="A0A087FY61"/>
<dbReference type="GO" id="GO:0009933">
    <property type="term" value="P:meristem structural organization"/>
    <property type="evidence" value="ECO:0007669"/>
    <property type="project" value="InterPro"/>
</dbReference>
<dbReference type="InterPro" id="IPR044227">
    <property type="entry name" value="TONSOKU"/>
</dbReference>
<protein>
    <submittedName>
        <fullName evidence="1">Uncharacterized protein</fullName>
    </submittedName>
</protein>
<dbReference type="GO" id="GO:0040029">
    <property type="term" value="P:epigenetic regulation of gene expression"/>
    <property type="evidence" value="ECO:0007669"/>
    <property type="project" value="InterPro"/>
</dbReference>
<dbReference type="Gramene" id="KFK22563">
    <property type="protein sequence ID" value="KFK22563"/>
    <property type="gene ID" value="AALP_AAs60231U000200"/>
</dbReference>
<reference evidence="2" key="1">
    <citation type="journal article" date="2015" name="Nat. Plants">
        <title>Genome expansion of Arabis alpina linked with retrotransposition and reduced symmetric DNA methylation.</title>
        <authorList>
            <person name="Willing E.M."/>
            <person name="Rawat V."/>
            <person name="Mandakova T."/>
            <person name="Maumus F."/>
            <person name="James G.V."/>
            <person name="Nordstroem K.J."/>
            <person name="Becker C."/>
            <person name="Warthmann N."/>
            <person name="Chica C."/>
            <person name="Szarzynska B."/>
            <person name="Zytnicki M."/>
            <person name="Albani M.C."/>
            <person name="Kiefer C."/>
            <person name="Bergonzi S."/>
            <person name="Castaings L."/>
            <person name="Mateos J.L."/>
            <person name="Berns M.C."/>
            <person name="Bujdoso N."/>
            <person name="Piofczyk T."/>
            <person name="de Lorenzo L."/>
            <person name="Barrero-Sicilia C."/>
            <person name="Mateos I."/>
            <person name="Piednoel M."/>
            <person name="Hagmann J."/>
            <person name="Chen-Min-Tao R."/>
            <person name="Iglesias-Fernandez R."/>
            <person name="Schuster S.C."/>
            <person name="Alonso-Blanco C."/>
            <person name="Roudier F."/>
            <person name="Carbonero P."/>
            <person name="Paz-Ares J."/>
            <person name="Davis S.J."/>
            <person name="Pecinka A."/>
            <person name="Quesneville H."/>
            <person name="Colot V."/>
            <person name="Lysak M.A."/>
            <person name="Weigel D."/>
            <person name="Coupland G."/>
            <person name="Schneeberger K."/>
        </authorList>
    </citation>
    <scope>NUCLEOTIDE SEQUENCE [LARGE SCALE GENOMIC DNA]</scope>
    <source>
        <strain evidence="2">cv. Pajares</strain>
    </source>
</reference>
<dbReference type="OrthoDB" id="626167at2759"/>
<dbReference type="InterPro" id="IPR011990">
    <property type="entry name" value="TPR-like_helical_dom_sf"/>
</dbReference>
<sequence length="103" mass="11948">MGRLDVAAAKRSYRKAKEVRNRAEEARWANNVGDILKNDGEYVEALKWFRIDYDISVKYLPGKDLLPTCQSLGEIYLRLEDFGQALKYQKKHLQLAEEVNDTV</sequence>
<evidence type="ECO:0000313" key="2">
    <source>
        <dbReference type="Proteomes" id="UP000029120"/>
    </source>
</evidence>
<dbReference type="PANTHER" id="PTHR47684">
    <property type="entry name" value="PROTEIN TONSOKU"/>
    <property type="match status" value="1"/>
</dbReference>
<dbReference type="GO" id="GO:0072423">
    <property type="term" value="P:response to DNA damage checkpoint signaling"/>
    <property type="evidence" value="ECO:0007669"/>
    <property type="project" value="InterPro"/>
</dbReference>
<dbReference type="Proteomes" id="UP000029120">
    <property type="component" value="Unassembled WGS sequence"/>
</dbReference>